<gene>
    <name evidence="1" type="ORF">AVEN_45462_1</name>
</gene>
<dbReference type="EMBL" id="BGPR01012277">
    <property type="protein sequence ID" value="GBN55386.1"/>
    <property type="molecule type" value="Genomic_DNA"/>
</dbReference>
<dbReference type="AlphaFoldDB" id="A0A4Y2PZ73"/>
<keyword evidence="2" id="KW-1185">Reference proteome</keyword>
<sequence>MHLNVVTEHCIKFEIGTRFGATRSLFWKRTSYVMLNRNQMTRTTPEPATHSPSFRTTPAVDIWPPTYDLACNMSTYVFSGIGFRTWNPPAPKLRS</sequence>
<evidence type="ECO:0000313" key="1">
    <source>
        <dbReference type="EMBL" id="GBN55386.1"/>
    </source>
</evidence>
<organism evidence="1 2">
    <name type="scientific">Araneus ventricosus</name>
    <name type="common">Orbweaver spider</name>
    <name type="synonym">Epeira ventricosa</name>
    <dbReference type="NCBI Taxonomy" id="182803"/>
    <lineage>
        <taxon>Eukaryota</taxon>
        <taxon>Metazoa</taxon>
        <taxon>Ecdysozoa</taxon>
        <taxon>Arthropoda</taxon>
        <taxon>Chelicerata</taxon>
        <taxon>Arachnida</taxon>
        <taxon>Araneae</taxon>
        <taxon>Araneomorphae</taxon>
        <taxon>Entelegynae</taxon>
        <taxon>Araneoidea</taxon>
        <taxon>Araneidae</taxon>
        <taxon>Araneus</taxon>
    </lineage>
</organism>
<name>A0A4Y2PZ73_ARAVE</name>
<dbReference type="Proteomes" id="UP000499080">
    <property type="component" value="Unassembled WGS sequence"/>
</dbReference>
<comment type="caution">
    <text evidence="1">The sequence shown here is derived from an EMBL/GenBank/DDBJ whole genome shotgun (WGS) entry which is preliminary data.</text>
</comment>
<accession>A0A4Y2PZ73</accession>
<proteinExistence type="predicted"/>
<protein>
    <submittedName>
        <fullName evidence="1">Uncharacterized protein</fullName>
    </submittedName>
</protein>
<reference evidence="1 2" key="1">
    <citation type="journal article" date="2019" name="Sci. Rep.">
        <title>Orb-weaving spider Araneus ventricosus genome elucidates the spidroin gene catalogue.</title>
        <authorList>
            <person name="Kono N."/>
            <person name="Nakamura H."/>
            <person name="Ohtoshi R."/>
            <person name="Moran D.A.P."/>
            <person name="Shinohara A."/>
            <person name="Yoshida Y."/>
            <person name="Fujiwara M."/>
            <person name="Mori M."/>
            <person name="Tomita M."/>
            <person name="Arakawa K."/>
        </authorList>
    </citation>
    <scope>NUCLEOTIDE SEQUENCE [LARGE SCALE GENOMIC DNA]</scope>
</reference>
<evidence type="ECO:0000313" key="2">
    <source>
        <dbReference type="Proteomes" id="UP000499080"/>
    </source>
</evidence>